<dbReference type="AlphaFoldDB" id="A0A9P6B0G2"/>
<dbReference type="GO" id="GO:0000139">
    <property type="term" value="C:Golgi membrane"/>
    <property type="evidence" value="ECO:0007669"/>
    <property type="project" value="TreeGrafter"/>
</dbReference>
<keyword evidence="4" id="KW-0653">Protein transport</keyword>
<feature type="chain" id="PRO_5040513597" description="Yos1-like protein" evidence="8">
    <location>
        <begin position="19"/>
        <end position="91"/>
    </location>
</feature>
<evidence type="ECO:0000256" key="5">
    <source>
        <dbReference type="ARBA" id="ARBA00022989"/>
    </source>
</evidence>
<dbReference type="EMBL" id="MU128952">
    <property type="protein sequence ID" value="KAF9515204.1"/>
    <property type="molecule type" value="Genomic_DNA"/>
</dbReference>
<dbReference type="Pfam" id="PF08571">
    <property type="entry name" value="Yos1"/>
    <property type="match status" value="1"/>
</dbReference>
<evidence type="ECO:0000256" key="2">
    <source>
        <dbReference type="ARBA" id="ARBA00022448"/>
    </source>
</evidence>
<dbReference type="PANTHER" id="PTHR15858:SF0">
    <property type="entry name" value="IMMEDIATE EARLY RESPONSE 3-INTERACTING PROTEIN 1"/>
    <property type="match status" value="1"/>
</dbReference>
<evidence type="ECO:0000313" key="10">
    <source>
        <dbReference type="Proteomes" id="UP000886523"/>
    </source>
</evidence>
<accession>A0A9P6B0G2</accession>
<evidence type="ECO:0000256" key="3">
    <source>
        <dbReference type="ARBA" id="ARBA00022692"/>
    </source>
</evidence>
<dbReference type="GO" id="GO:0005789">
    <property type="term" value="C:endoplasmic reticulum membrane"/>
    <property type="evidence" value="ECO:0007669"/>
    <property type="project" value="TreeGrafter"/>
</dbReference>
<feature type="signal peptide" evidence="8">
    <location>
        <begin position="1"/>
        <end position="18"/>
    </location>
</feature>
<evidence type="ECO:0008006" key="11">
    <source>
        <dbReference type="Google" id="ProtNLM"/>
    </source>
</evidence>
<keyword evidence="10" id="KW-1185">Reference proteome</keyword>
<evidence type="ECO:0000313" key="9">
    <source>
        <dbReference type="EMBL" id="KAF9515204.1"/>
    </source>
</evidence>
<evidence type="ECO:0000256" key="7">
    <source>
        <dbReference type="ARBA" id="ARBA00024203"/>
    </source>
</evidence>
<comment type="similarity">
    <text evidence="7">Belongs to the YOS1 family.</text>
</comment>
<evidence type="ECO:0000256" key="8">
    <source>
        <dbReference type="SAM" id="SignalP"/>
    </source>
</evidence>
<dbReference type="Proteomes" id="UP000886523">
    <property type="component" value="Unassembled WGS sequence"/>
</dbReference>
<dbReference type="GO" id="GO:0006888">
    <property type="term" value="P:endoplasmic reticulum to Golgi vesicle-mediated transport"/>
    <property type="evidence" value="ECO:0007669"/>
    <property type="project" value="TreeGrafter"/>
</dbReference>
<gene>
    <name evidence="9" type="ORF">BS47DRAFT_1294172</name>
</gene>
<comment type="subcellular location">
    <subcellularLocation>
        <location evidence="1">Membrane</location>
    </subcellularLocation>
</comment>
<name>A0A9P6B0G2_9AGAM</name>
<protein>
    <recommendedName>
        <fullName evidence="11">Yos1-like protein</fullName>
    </recommendedName>
</protein>
<sequence length="91" mass="9782">MALGFGTIIYVSLLLTNAIAILSEERFLAGVIGWSTTQPQPATYDPNGFGEAGGPGVKARIIVLISAVRTLLRMPLIFCNLVLIFYELILG</sequence>
<dbReference type="GO" id="GO:0030134">
    <property type="term" value="C:COPII-coated ER to Golgi transport vesicle"/>
    <property type="evidence" value="ECO:0007669"/>
    <property type="project" value="TreeGrafter"/>
</dbReference>
<evidence type="ECO:0000256" key="6">
    <source>
        <dbReference type="ARBA" id="ARBA00023136"/>
    </source>
</evidence>
<reference evidence="9" key="1">
    <citation type="journal article" date="2020" name="Nat. Commun.">
        <title>Large-scale genome sequencing of mycorrhizal fungi provides insights into the early evolution of symbiotic traits.</title>
        <authorList>
            <person name="Miyauchi S."/>
            <person name="Kiss E."/>
            <person name="Kuo A."/>
            <person name="Drula E."/>
            <person name="Kohler A."/>
            <person name="Sanchez-Garcia M."/>
            <person name="Morin E."/>
            <person name="Andreopoulos B."/>
            <person name="Barry K.W."/>
            <person name="Bonito G."/>
            <person name="Buee M."/>
            <person name="Carver A."/>
            <person name="Chen C."/>
            <person name="Cichocki N."/>
            <person name="Clum A."/>
            <person name="Culley D."/>
            <person name="Crous P.W."/>
            <person name="Fauchery L."/>
            <person name="Girlanda M."/>
            <person name="Hayes R.D."/>
            <person name="Keri Z."/>
            <person name="LaButti K."/>
            <person name="Lipzen A."/>
            <person name="Lombard V."/>
            <person name="Magnuson J."/>
            <person name="Maillard F."/>
            <person name="Murat C."/>
            <person name="Nolan M."/>
            <person name="Ohm R.A."/>
            <person name="Pangilinan J."/>
            <person name="Pereira M.F."/>
            <person name="Perotto S."/>
            <person name="Peter M."/>
            <person name="Pfister S."/>
            <person name="Riley R."/>
            <person name="Sitrit Y."/>
            <person name="Stielow J.B."/>
            <person name="Szollosi G."/>
            <person name="Zifcakova L."/>
            <person name="Stursova M."/>
            <person name="Spatafora J.W."/>
            <person name="Tedersoo L."/>
            <person name="Vaario L.M."/>
            <person name="Yamada A."/>
            <person name="Yan M."/>
            <person name="Wang P."/>
            <person name="Xu J."/>
            <person name="Bruns T."/>
            <person name="Baldrian P."/>
            <person name="Vilgalys R."/>
            <person name="Dunand C."/>
            <person name="Henrissat B."/>
            <person name="Grigoriev I.V."/>
            <person name="Hibbett D."/>
            <person name="Nagy L.G."/>
            <person name="Martin F.M."/>
        </authorList>
    </citation>
    <scope>NUCLEOTIDE SEQUENCE</scope>
    <source>
        <strain evidence="9">UP504</strain>
    </source>
</reference>
<dbReference type="OrthoDB" id="15356at2759"/>
<keyword evidence="2" id="KW-0813">Transport</keyword>
<evidence type="ECO:0000256" key="4">
    <source>
        <dbReference type="ARBA" id="ARBA00022927"/>
    </source>
</evidence>
<dbReference type="GO" id="GO:0015031">
    <property type="term" value="P:protein transport"/>
    <property type="evidence" value="ECO:0007669"/>
    <property type="project" value="UniProtKB-KW"/>
</dbReference>
<evidence type="ECO:0000256" key="1">
    <source>
        <dbReference type="ARBA" id="ARBA00004370"/>
    </source>
</evidence>
<dbReference type="InterPro" id="IPR013880">
    <property type="entry name" value="Yos1"/>
</dbReference>
<comment type="caution">
    <text evidence="9">The sequence shown here is derived from an EMBL/GenBank/DDBJ whole genome shotgun (WGS) entry which is preliminary data.</text>
</comment>
<dbReference type="PANTHER" id="PTHR15858">
    <property type="entry name" value="IMMEDIATE EARLY RESPONSE 3-INTERACTING PROTEIN 1"/>
    <property type="match status" value="1"/>
</dbReference>
<keyword evidence="3" id="KW-0812">Transmembrane</keyword>
<organism evidence="9 10">
    <name type="scientific">Hydnum rufescens UP504</name>
    <dbReference type="NCBI Taxonomy" id="1448309"/>
    <lineage>
        <taxon>Eukaryota</taxon>
        <taxon>Fungi</taxon>
        <taxon>Dikarya</taxon>
        <taxon>Basidiomycota</taxon>
        <taxon>Agaricomycotina</taxon>
        <taxon>Agaricomycetes</taxon>
        <taxon>Cantharellales</taxon>
        <taxon>Hydnaceae</taxon>
        <taxon>Hydnum</taxon>
    </lineage>
</organism>
<keyword evidence="8" id="KW-0732">Signal</keyword>
<keyword evidence="5" id="KW-1133">Transmembrane helix</keyword>
<proteinExistence type="inferred from homology"/>
<keyword evidence="6" id="KW-0472">Membrane</keyword>